<name>A0A928V5M4_9GAMM</name>
<keyword evidence="2" id="KW-1185">Reference proteome</keyword>
<sequence>MTRLAATWVTREELESGTRRPFASAEDERLSHLTLKELMEEGLRLPTVDENGHLKTGFAGTLQSDRINVAVANILFEAQHTYLKAAKDVTAAVEEFKEYMLEEFNIDPDSYDIVFRDGKPVAVSKGSDGLNDEDLEKVQEALDNPKEIKVADKLHQAIDAFNGAALKMIENSLTQHIHGASKNRYLPKEVSATWLMEGMNFSHATTSSHVHDKFLTIMADAREQYHAALKDGSHLANGNTHPGILELTRMRGL</sequence>
<accession>A0A928V5M4</accession>
<protein>
    <submittedName>
        <fullName evidence="1">Uncharacterized protein</fullName>
    </submittedName>
</protein>
<evidence type="ECO:0000313" key="2">
    <source>
        <dbReference type="Proteomes" id="UP000652567"/>
    </source>
</evidence>
<dbReference type="EMBL" id="PRDL01000001">
    <property type="protein sequence ID" value="MBE8716554.1"/>
    <property type="molecule type" value="Genomic_DNA"/>
</dbReference>
<dbReference type="AlphaFoldDB" id="A0A928V5M4"/>
<evidence type="ECO:0000313" key="1">
    <source>
        <dbReference type="EMBL" id="MBE8716554.1"/>
    </source>
</evidence>
<gene>
    <name evidence="1" type="ORF">C4F51_05050</name>
</gene>
<reference evidence="1" key="1">
    <citation type="submission" date="2018-07" db="EMBL/GenBank/DDBJ databases">
        <title>Genome assembly of strain Ka43.</title>
        <authorList>
            <person name="Kukolya J."/>
            <person name="Nagy I."/>
            <person name="Horvath B."/>
            <person name="Toth A."/>
        </authorList>
    </citation>
    <scope>NUCLEOTIDE SEQUENCE</scope>
    <source>
        <strain evidence="1">KB43</strain>
    </source>
</reference>
<dbReference type="Proteomes" id="UP000652567">
    <property type="component" value="Unassembled WGS sequence"/>
</dbReference>
<comment type="caution">
    <text evidence="1">The sequence shown here is derived from an EMBL/GenBank/DDBJ whole genome shotgun (WGS) entry which is preliminary data.</text>
</comment>
<proteinExistence type="predicted"/>
<organism evidence="1 2">
    <name type="scientific">Cellvibrio polysaccharolyticus</name>
    <dbReference type="NCBI Taxonomy" id="2082724"/>
    <lineage>
        <taxon>Bacteria</taxon>
        <taxon>Pseudomonadati</taxon>
        <taxon>Pseudomonadota</taxon>
        <taxon>Gammaproteobacteria</taxon>
        <taxon>Cellvibrionales</taxon>
        <taxon>Cellvibrionaceae</taxon>
        <taxon>Cellvibrio</taxon>
    </lineage>
</organism>